<accession>A0A8X8YNK8</accession>
<dbReference type="CDD" id="cd20618">
    <property type="entry name" value="CYP71_clan"/>
    <property type="match status" value="1"/>
</dbReference>
<evidence type="ECO:0000256" key="7">
    <source>
        <dbReference type="ARBA" id="ARBA00023004"/>
    </source>
</evidence>
<evidence type="ECO:0000256" key="5">
    <source>
        <dbReference type="ARBA" id="ARBA00022723"/>
    </source>
</evidence>
<dbReference type="Proteomes" id="UP000298416">
    <property type="component" value="Unassembled WGS sequence"/>
</dbReference>
<dbReference type="AlphaFoldDB" id="A0A8X8YNK8"/>
<dbReference type="GO" id="GO:0016712">
    <property type="term" value="F:oxidoreductase activity, acting on paired donors, with incorporation or reduction of molecular oxygen, reduced flavin or flavoprotein as one donor, and incorporation of one atom of oxygen"/>
    <property type="evidence" value="ECO:0007669"/>
    <property type="project" value="UniProtKB-ARBA"/>
</dbReference>
<dbReference type="PRINTS" id="PR00463">
    <property type="entry name" value="EP450I"/>
</dbReference>
<name>A0A8X8YNK8_SALSN</name>
<dbReference type="InterPro" id="IPR017972">
    <property type="entry name" value="Cyt_P450_CS"/>
</dbReference>
<protein>
    <recommendedName>
        <fullName evidence="12">Flavonoid 3'-monooxygenase</fullName>
    </recommendedName>
</protein>
<keyword evidence="11" id="KW-1185">Reference proteome</keyword>
<dbReference type="PROSITE" id="PS00086">
    <property type="entry name" value="CYTOCHROME_P450"/>
    <property type="match status" value="1"/>
</dbReference>
<dbReference type="SUPFAM" id="SSF48264">
    <property type="entry name" value="Cytochrome P450"/>
    <property type="match status" value="1"/>
</dbReference>
<dbReference type="InterPro" id="IPR002401">
    <property type="entry name" value="Cyt_P450_E_grp-I"/>
</dbReference>
<evidence type="ECO:0000256" key="6">
    <source>
        <dbReference type="ARBA" id="ARBA00023002"/>
    </source>
</evidence>
<evidence type="ECO:0000256" key="4">
    <source>
        <dbReference type="ARBA" id="ARBA00022617"/>
    </source>
</evidence>
<evidence type="ECO:0000256" key="2">
    <source>
        <dbReference type="ARBA" id="ARBA00004167"/>
    </source>
</evidence>
<keyword evidence="6 9" id="KW-0560">Oxidoreductase</keyword>
<evidence type="ECO:0000256" key="3">
    <source>
        <dbReference type="ARBA" id="ARBA00010617"/>
    </source>
</evidence>
<dbReference type="PANTHER" id="PTHR47944:SF5">
    <property type="entry name" value="CYTOCHROME P450 71A1-LIKE"/>
    <property type="match status" value="1"/>
</dbReference>
<reference evidence="10" key="2">
    <citation type="submission" date="2020-08" db="EMBL/GenBank/DDBJ databases">
        <title>Plant Genome Project.</title>
        <authorList>
            <person name="Zhang R.-G."/>
        </authorList>
    </citation>
    <scope>NUCLEOTIDE SEQUENCE</scope>
    <source>
        <strain evidence="10">Huo1</strain>
        <tissue evidence="10">Leaf</tissue>
    </source>
</reference>
<comment type="caution">
    <text evidence="10">The sequence shown here is derived from an EMBL/GenBank/DDBJ whole genome shotgun (WGS) entry which is preliminary data.</text>
</comment>
<gene>
    <name evidence="10" type="ORF">SASPL_100114</name>
</gene>
<keyword evidence="7 9" id="KW-0408">Iron</keyword>
<dbReference type="Gene3D" id="1.10.630.10">
    <property type="entry name" value="Cytochrome P450"/>
    <property type="match status" value="2"/>
</dbReference>
<evidence type="ECO:0000313" key="10">
    <source>
        <dbReference type="EMBL" id="KAG6435244.1"/>
    </source>
</evidence>
<evidence type="ECO:0008006" key="12">
    <source>
        <dbReference type="Google" id="ProtNLM"/>
    </source>
</evidence>
<dbReference type="EMBL" id="PNBA02000001">
    <property type="protein sequence ID" value="KAG6435244.1"/>
    <property type="molecule type" value="Genomic_DNA"/>
</dbReference>
<dbReference type="InterPro" id="IPR036396">
    <property type="entry name" value="Cyt_P450_sf"/>
</dbReference>
<organism evidence="10">
    <name type="scientific">Salvia splendens</name>
    <name type="common">Scarlet sage</name>
    <dbReference type="NCBI Taxonomy" id="180675"/>
    <lineage>
        <taxon>Eukaryota</taxon>
        <taxon>Viridiplantae</taxon>
        <taxon>Streptophyta</taxon>
        <taxon>Embryophyta</taxon>
        <taxon>Tracheophyta</taxon>
        <taxon>Spermatophyta</taxon>
        <taxon>Magnoliopsida</taxon>
        <taxon>eudicotyledons</taxon>
        <taxon>Gunneridae</taxon>
        <taxon>Pentapetalae</taxon>
        <taxon>asterids</taxon>
        <taxon>lamiids</taxon>
        <taxon>Lamiales</taxon>
        <taxon>Lamiaceae</taxon>
        <taxon>Nepetoideae</taxon>
        <taxon>Mentheae</taxon>
        <taxon>Salviinae</taxon>
        <taxon>Salvia</taxon>
        <taxon>Salvia subgen. Calosphace</taxon>
        <taxon>core Calosphace</taxon>
    </lineage>
</organism>
<evidence type="ECO:0000256" key="9">
    <source>
        <dbReference type="RuleBase" id="RU000461"/>
    </source>
</evidence>
<comment type="similarity">
    <text evidence="3 9">Belongs to the cytochrome P450 family.</text>
</comment>
<comment type="subcellular location">
    <subcellularLocation>
        <location evidence="2">Membrane</location>
        <topology evidence="2">Single-pass membrane protein</topology>
    </subcellularLocation>
</comment>
<keyword evidence="8 9" id="KW-0503">Monooxygenase</keyword>
<dbReference type="GO" id="GO:0005506">
    <property type="term" value="F:iron ion binding"/>
    <property type="evidence" value="ECO:0007669"/>
    <property type="project" value="InterPro"/>
</dbReference>
<dbReference type="PANTHER" id="PTHR47944">
    <property type="entry name" value="CYTOCHROME P450 98A9"/>
    <property type="match status" value="1"/>
</dbReference>
<dbReference type="GO" id="GO:0016020">
    <property type="term" value="C:membrane"/>
    <property type="evidence" value="ECO:0007669"/>
    <property type="project" value="UniProtKB-SubCell"/>
</dbReference>
<dbReference type="InterPro" id="IPR001128">
    <property type="entry name" value="Cyt_P450"/>
</dbReference>
<evidence type="ECO:0000256" key="8">
    <source>
        <dbReference type="ARBA" id="ARBA00023033"/>
    </source>
</evidence>
<proteinExistence type="inferred from homology"/>
<dbReference type="GO" id="GO:0020037">
    <property type="term" value="F:heme binding"/>
    <property type="evidence" value="ECO:0007669"/>
    <property type="project" value="InterPro"/>
</dbReference>
<dbReference type="GO" id="GO:0016114">
    <property type="term" value="P:terpenoid biosynthetic process"/>
    <property type="evidence" value="ECO:0007669"/>
    <property type="project" value="UniProtKB-ARBA"/>
</dbReference>
<comment type="cofactor">
    <cofactor evidence="1">
        <name>heme</name>
        <dbReference type="ChEBI" id="CHEBI:30413"/>
    </cofactor>
</comment>
<dbReference type="Pfam" id="PF00067">
    <property type="entry name" value="p450"/>
    <property type="match status" value="2"/>
</dbReference>
<reference evidence="10" key="1">
    <citation type="submission" date="2018-01" db="EMBL/GenBank/DDBJ databases">
        <authorList>
            <person name="Mao J.F."/>
        </authorList>
    </citation>
    <scope>NUCLEOTIDE SEQUENCE</scope>
    <source>
        <strain evidence="10">Huo1</strain>
        <tissue evidence="10">Leaf</tissue>
    </source>
</reference>
<keyword evidence="5 9" id="KW-0479">Metal-binding</keyword>
<evidence type="ECO:0000313" key="11">
    <source>
        <dbReference type="Proteomes" id="UP000298416"/>
    </source>
</evidence>
<evidence type="ECO:0000256" key="1">
    <source>
        <dbReference type="ARBA" id="ARBA00001971"/>
    </source>
</evidence>
<keyword evidence="4 9" id="KW-0349">Heme</keyword>
<sequence length="340" mass="39488">MAKQFLKVHDANFATRPALAAGKYTAYNYSDMTWSPYGPYWRQARKIFLSEVFHPNRLEFFKPVRDEEGRAFLSRLHALSGKPVLLRGHLSRFTLSNISRMVVSNKYFGDGEGSVFELGELQGMLDEWFLLNRAFNVGDWIPWLGFLDLQGYVGRMKELYKKLDRFNEHVIDDHQARRSDEKFTPKDLVDVLLVMAEKPDLEDLLTGGTDTSAKTVEWAIHEVMRHPRVAEKVREELDRVIGRERWVEESDYSRLPYIDMMVSNFSFLPFSSGRRRCPGHKLGLKLVRTTLANLLHGFDLRLVEGMKPQDVCLEELYGLTVHPKEPLQLIMEPRLPSHLF</sequence>